<evidence type="ECO:0000259" key="2">
    <source>
        <dbReference type="Pfam" id="PF24883"/>
    </source>
</evidence>
<dbReference type="AlphaFoldDB" id="A0AAD5VXV9"/>
<dbReference type="InterPro" id="IPR056884">
    <property type="entry name" value="NPHP3-like_N"/>
</dbReference>
<evidence type="ECO:0000313" key="3">
    <source>
        <dbReference type="EMBL" id="KAJ3573070.1"/>
    </source>
</evidence>
<feature type="domain" description="Nephrocystin 3-like N-terminal" evidence="2">
    <location>
        <begin position="110"/>
        <end position="259"/>
    </location>
</feature>
<proteinExistence type="predicted"/>
<accession>A0AAD5VXV9</accession>
<reference evidence="3" key="1">
    <citation type="submission" date="2022-07" db="EMBL/GenBank/DDBJ databases">
        <title>Genome Sequence of Leucocoprinus birnbaumii.</title>
        <authorList>
            <person name="Buettner E."/>
        </authorList>
    </citation>
    <scope>NUCLEOTIDE SEQUENCE</scope>
    <source>
        <strain evidence="3">VT141</strain>
    </source>
</reference>
<dbReference type="InterPro" id="IPR027417">
    <property type="entry name" value="P-loop_NTPase"/>
</dbReference>
<dbReference type="PANTHER" id="PTHR10039">
    <property type="entry name" value="AMELOGENIN"/>
    <property type="match status" value="1"/>
</dbReference>
<keyword evidence="1" id="KW-0677">Repeat</keyword>
<dbReference type="Pfam" id="PF24883">
    <property type="entry name" value="NPHP3_N"/>
    <property type="match status" value="1"/>
</dbReference>
<evidence type="ECO:0000256" key="1">
    <source>
        <dbReference type="ARBA" id="ARBA00022737"/>
    </source>
</evidence>
<dbReference type="Gene3D" id="3.40.50.300">
    <property type="entry name" value="P-loop containing nucleotide triphosphate hydrolases"/>
    <property type="match status" value="1"/>
</dbReference>
<dbReference type="Proteomes" id="UP001213000">
    <property type="component" value="Unassembled WGS sequence"/>
</dbReference>
<dbReference type="SUPFAM" id="SSF52540">
    <property type="entry name" value="P-loop containing nucleoside triphosphate hydrolases"/>
    <property type="match status" value="1"/>
</dbReference>
<gene>
    <name evidence="3" type="ORF">NP233_g2663</name>
</gene>
<name>A0AAD5VXV9_9AGAR</name>
<organism evidence="3 4">
    <name type="scientific">Leucocoprinus birnbaumii</name>
    <dbReference type="NCBI Taxonomy" id="56174"/>
    <lineage>
        <taxon>Eukaryota</taxon>
        <taxon>Fungi</taxon>
        <taxon>Dikarya</taxon>
        <taxon>Basidiomycota</taxon>
        <taxon>Agaricomycotina</taxon>
        <taxon>Agaricomycetes</taxon>
        <taxon>Agaricomycetidae</taxon>
        <taxon>Agaricales</taxon>
        <taxon>Agaricineae</taxon>
        <taxon>Agaricaceae</taxon>
        <taxon>Leucocoprinus</taxon>
    </lineage>
</organism>
<comment type="caution">
    <text evidence="3">The sequence shown here is derived from an EMBL/GenBank/DDBJ whole genome shotgun (WGS) entry which is preliminary data.</text>
</comment>
<keyword evidence="4" id="KW-1185">Reference proteome</keyword>
<evidence type="ECO:0000313" key="4">
    <source>
        <dbReference type="Proteomes" id="UP001213000"/>
    </source>
</evidence>
<dbReference type="EMBL" id="JANIEX010000116">
    <property type="protein sequence ID" value="KAJ3573070.1"/>
    <property type="molecule type" value="Genomic_DNA"/>
</dbReference>
<sequence>MFEGAHDFQIIDSSFILNTLSSDNDATSRARSEHPGESLFERDWRIQSFYTTATDWALMIGLEKLLHHSMRDAFHDSSGRWPPPRCHYESRLEIRAMIVSWGIRSSRAIQKHLLWMYGPFGVGKSAVAQSCAEALEEEGKLIASLFFSRVNRRKNPNRVFTSIAYQLALSCPLLKSVLNRIIMNNPTLLTASLPRQFLELVVKPVRRVLSKAPSLKGRIIILDGLDEVDGAEAQCDIIDIIATSIRDRATPFRWFLLSRPEPHLQRAMDDDNVTPLLHSIQLSPSPEDEHEILLFYMAELKKIGAKYKLPPTWWSEADLAMLVKSSQRLWIYASTVARFIGDPNSLGPAARFRRVLALAQQQIRSPAANPLAAIDVFYDLIMQQVPADIALIFRKILYFKSIPHIQQLGGVELFHIVNILGLNSEEMYSACGFFQSVAFVTHPEGYPSLNLYHASFLEFIQEPGRSGRFCLGDLSDNLREELIDRVNDVHAGSSVGTSSNSNSVSGTDSAKLTGFMFRKDDCGPTHNDAS</sequence>
<protein>
    <recommendedName>
        <fullName evidence="2">Nephrocystin 3-like N-terminal domain-containing protein</fullName>
    </recommendedName>
</protein>